<organism evidence="2 3">
    <name type="scientific">Rothia mucilaginosa</name>
    <dbReference type="NCBI Taxonomy" id="43675"/>
    <lineage>
        <taxon>Bacteria</taxon>
        <taxon>Bacillati</taxon>
        <taxon>Actinomycetota</taxon>
        <taxon>Actinomycetes</taxon>
        <taxon>Micrococcales</taxon>
        <taxon>Micrococcaceae</taxon>
        <taxon>Rothia</taxon>
    </lineage>
</organism>
<sequence>MTTTLTTPLEEDTLNQARAEAREILKNSEETTIELTVSGRESQQLGDALNQVIQHVLHALAQGQSIDVQVVPHDLTTTVAAQRIGISRPTLMKAIRSGDLPAHKVGSHFRIRTEDADAFRKTLLEKTIAQKEQALKDLWKFEEENNLNDIIGGPAW</sequence>
<gene>
    <name evidence="2" type="ORF">CO690_04400</name>
</gene>
<evidence type="ECO:0000313" key="3">
    <source>
        <dbReference type="Proteomes" id="UP000218628"/>
    </source>
</evidence>
<dbReference type="InterPro" id="IPR041657">
    <property type="entry name" value="HTH_17"/>
</dbReference>
<dbReference type="EMBL" id="CP023510">
    <property type="protein sequence ID" value="ATF62958.1"/>
    <property type="molecule type" value="Genomic_DNA"/>
</dbReference>
<evidence type="ECO:0000313" key="2">
    <source>
        <dbReference type="EMBL" id="ATF62958.1"/>
    </source>
</evidence>
<dbReference type="AlphaFoldDB" id="A0A291DEU1"/>
<evidence type="ECO:0000259" key="1">
    <source>
        <dbReference type="Pfam" id="PF12728"/>
    </source>
</evidence>
<name>A0A291DEU1_9MICC</name>
<reference evidence="3" key="1">
    <citation type="submission" date="2017-09" db="EMBL/GenBank/DDBJ databases">
        <title>FDA dAtabase for Regulatory Grade micrObial Sequences (FDA-ARGOS): Supporting development and validation of Infectious Disease Dx tests.</title>
        <authorList>
            <person name="Minogue T."/>
            <person name="Wolcott M."/>
            <person name="Wasieloski L."/>
            <person name="Aguilar W."/>
            <person name="Moore D."/>
            <person name="Tallon L."/>
            <person name="Sadzewicz L."/>
            <person name="Ott S."/>
            <person name="Zhao X."/>
            <person name="Nagaraj S."/>
            <person name="Vavikolanu K."/>
            <person name="Aluvathingal J."/>
            <person name="Nadendla S."/>
            <person name="Sichtig H."/>
        </authorList>
    </citation>
    <scope>NUCLEOTIDE SEQUENCE [LARGE SCALE GENOMIC DNA]</scope>
    <source>
        <strain evidence="3">FDAARGOS_369</strain>
    </source>
</reference>
<dbReference type="InterPro" id="IPR010093">
    <property type="entry name" value="SinI_DNA-bd"/>
</dbReference>
<dbReference type="Proteomes" id="UP000218628">
    <property type="component" value="Chromosome"/>
</dbReference>
<accession>A0A291DEU1</accession>
<dbReference type="GO" id="GO:0003677">
    <property type="term" value="F:DNA binding"/>
    <property type="evidence" value="ECO:0007669"/>
    <property type="project" value="InterPro"/>
</dbReference>
<dbReference type="NCBIfam" id="TIGR01764">
    <property type="entry name" value="excise"/>
    <property type="match status" value="1"/>
</dbReference>
<proteinExistence type="predicted"/>
<protein>
    <submittedName>
        <fullName evidence="2">Excisionase</fullName>
    </submittedName>
</protein>
<feature type="domain" description="Helix-turn-helix" evidence="1">
    <location>
        <begin position="75"/>
        <end position="117"/>
    </location>
</feature>
<dbReference type="Pfam" id="PF12728">
    <property type="entry name" value="HTH_17"/>
    <property type="match status" value="1"/>
</dbReference>